<keyword evidence="3 4" id="KW-0460">Magnesium</keyword>
<evidence type="ECO:0000256" key="3">
    <source>
        <dbReference type="ARBA" id="ARBA00022842"/>
    </source>
</evidence>
<dbReference type="Pfam" id="PF15617">
    <property type="entry name" value="C-C_Bond_Lyase"/>
    <property type="match status" value="1"/>
</dbReference>
<dbReference type="PIRSF" id="PIRSF015582">
    <property type="entry name" value="Cit_lyase_B"/>
    <property type="match status" value="1"/>
</dbReference>
<feature type="binding site" evidence="4">
    <location>
        <position position="171"/>
    </location>
    <ligand>
        <name>Mg(2+)</name>
        <dbReference type="ChEBI" id="CHEBI:18420"/>
    </ligand>
</feature>
<name>A0A923EA18_CLOTT</name>
<keyword evidence="6" id="KW-1185">Reference proteome</keyword>
<dbReference type="EMBL" id="JAAZWO010000024">
    <property type="protein sequence ID" value="MBC2399210.1"/>
    <property type="molecule type" value="Genomic_DNA"/>
</dbReference>
<dbReference type="GO" id="GO:0006107">
    <property type="term" value="P:oxaloacetate metabolic process"/>
    <property type="evidence" value="ECO:0007669"/>
    <property type="project" value="TreeGrafter"/>
</dbReference>
<dbReference type="InterPro" id="IPR040442">
    <property type="entry name" value="Pyrv_kinase-like_dom_sf"/>
</dbReference>
<proteinExistence type="predicted"/>
<organism evidence="5 6">
    <name type="scientific">Clostridium tetanomorphum</name>
    <dbReference type="NCBI Taxonomy" id="1553"/>
    <lineage>
        <taxon>Bacteria</taxon>
        <taxon>Bacillati</taxon>
        <taxon>Bacillota</taxon>
        <taxon>Clostridia</taxon>
        <taxon>Eubacteriales</taxon>
        <taxon>Clostridiaceae</taxon>
        <taxon>Clostridium</taxon>
    </lineage>
</organism>
<evidence type="ECO:0000313" key="5">
    <source>
        <dbReference type="EMBL" id="MBC2399210.1"/>
    </source>
</evidence>
<evidence type="ECO:0000256" key="4">
    <source>
        <dbReference type="PIRSR" id="PIRSR015582-2"/>
    </source>
</evidence>
<keyword evidence="2 4" id="KW-0479">Metal-binding</keyword>
<dbReference type="GO" id="GO:0000287">
    <property type="term" value="F:magnesium ion binding"/>
    <property type="evidence" value="ECO:0007669"/>
    <property type="project" value="TreeGrafter"/>
</dbReference>
<keyword evidence="5" id="KW-0456">Lyase</keyword>
<comment type="caution">
    <text evidence="5">The sequence shown here is derived from an EMBL/GenBank/DDBJ whole genome shotgun (WGS) entry which is preliminary data.</text>
</comment>
<evidence type="ECO:0000313" key="6">
    <source>
        <dbReference type="Proteomes" id="UP000563151"/>
    </source>
</evidence>
<dbReference type="RefSeq" id="WP_035151634.1">
    <property type="nucleotide sequence ID" value="NZ_JAAZWO010000024.1"/>
</dbReference>
<dbReference type="GO" id="GO:0016829">
    <property type="term" value="F:lyase activity"/>
    <property type="evidence" value="ECO:0007669"/>
    <property type="project" value="UniProtKB-KW"/>
</dbReference>
<accession>A0A923EA18</accession>
<dbReference type="InterPro" id="IPR039480">
    <property type="entry name" value="C-C_Bond_Lyase-like"/>
</dbReference>
<gene>
    <name evidence="5" type="ORF">HGG79_15725</name>
</gene>
<dbReference type="AlphaFoldDB" id="A0A923EA18"/>
<dbReference type="PANTHER" id="PTHR32308">
    <property type="entry name" value="LYASE BETA SUBUNIT, PUTATIVE (AFU_ORTHOLOGUE AFUA_4G13030)-RELATED"/>
    <property type="match status" value="1"/>
</dbReference>
<dbReference type="Gene3D" id="3.20.20.60">
    <property type="entry name" value="Phosphoenolpyruvate-binding domains"/>
    <property type="match status" value="1"/>
</dbReference>
<feature type="binding site" evidence="4">
    <location>
        <position position="200"/>
    </location>
    <ligand>
        <name>Mg(2+)</name>
        <dbReference type="ChEBI" id="CHEBI:18420"/>
    </ligand>
</feature>
<dbReference type="InterPro" id="IPR011206">
    <property type="entry name" value="Citrate_lyase_beta/mcl1/mcl2"/>
</dbReference>
<evidence type="ECO:0000256" key="2">
    <source>
        <dbReference type="ARBA" id="ARBA00022723"/>
    </source>
</evidence>
<dbReference type="InterPro" id="IPR015813">
    <property type="entry name" value="Pyrv/PenolPyrv_kinase-like_dom"/>
</dbReference>
<comment type="cofactor">
    <cofactor evidence="1">
        <name>Mg(2+)</name>
        <dbReference type="ChEBI" id="CHEBI:18420"/>
    </cofactor>
</comment>
<evidence type="ECO:0000256" key="1">
    <source>
        <dbReference type="ARBA" id="ARBA00001946"/>
    </source>
</evidence>
<protein>
    <submittedName>
        <fullName evidence="5">HpcH/HpaI aldolase/citrate lyase family protein</fullName>
    </submittedName>
</protein>
<reference evidence="5 6" key="1">
    <citation type="submission" date="2020-04" db="EMBL/GenBank/DDBJ databases">
        <title>Genomic insights into acetone-butanol-ethanol (ABE) fermentation by sequencing solventogenic clostridia strains.</title>
        <authorList>
            <person name="Brown S."/>
        </authorList>
    </citation>
    <scope>NUCLEOTIDE SEQUENCE [LARGE SCALE GENOMIC DNA]</scope>
    <source>
        <strain evidence="5 6">DJ011</strain>
    </source>
</reference>
<dbReference type="PANTHER" id="PTHR32308:SF10">
    <property type="entry name" value="CITRATE LYASE SUBUNIT BETA"/>
    <property type="match status" value="1"/>
</dbReference>
<sequence length="361" mass="41231">MRYFNFVENNDELFFKKPISYGLYSSKKILSHAVGAALYMGGTRKNLLKDILSTTACTVVICLEDSIPTSLLHEAENNVIKLFNEIETAIELDNTFIDKLPMIFIRTRSHNQFLMFLDNSKLIGLCGFVLPKFDIYNGKKHLETLEIYNDKNNKNLYIMPILETSAVAFKEKRIEELIKIKYLLDSYKELVLNIRLGGTDLSGIFSLRRNRNCTIYDLSIISDCISDILNVFKRDEYIISGPVYEYFDVPQDLDSSPLVKEILLDKVNGLLGKTVIHPNQVNIVNSLYAVSKEDFLDAESIVNSISDGVIKSSYSNKMNEVKPHLKWAHEILLTSSIMGVLNDGKSYKDIIRYANNNSYRL</sequence>
<dbReference type="Proteomes" id="UP000563151">
    <property type="component" value="Unassembled WGS sequence"/>
</dbReference>
<dbReference type="SUPFAM" id="SSF51621">
    <property type="entry name" value="Phosphoenolpyruvate/pyruvate domain"/>
    <property type="match status" value="1"/>
</dbReference>